<organism evidence="2">
    <name type="scientific">Flavobacterium columnare</name>
    <dbReference type="NCBI Taxonomy" id="996"/>
    <lineage>
        <taxon>Bacteria</taxon>
        <taxon>Pseudomonadati</taxon>
        <taxon>Bacteroidota</taxon>
        <taxon>Flavobacteriia</taxon>
        <taxon>Flavobacteriales</taxon>
        <taxon>Flavobacteriaceae</taxon>
        <taxon>Flavobacterium</taxon>
    </lineage>
</organism>
<name>A0AA94JP77_9FLAO</name>
<dbReference type="Gene3D" id="3.40.50.2000">
    <property type="entry name" value="Glycogen Phosphorylase B"/>
    <property type="match status" value="2"/>
</dbReference>
<dbReference type="InterPro" id="IPR001296">
    <property type="entry name" value="Glyco_trans_1"/>
</dbReference>
<gene>
    <name evidence="2" type="ORF">EJB19_09030</name>
</gene>
<dbReference type="RefSeq" id="WP_127822132.1">
    <property type="nucleotide sequence ID" value="NZ_RWGX02000012.1"/>
</dbReference>
<dbReference type="SUPFAM" id="SSF53756">
    <property type="entry name" value="UDP-Glycosyltransferase/glycogen phosphorylase"/>
    <property type="match status" value="1"/>
</dbReference>
<reference evidence="2" key="1">
    <citation type="submission" date="2018-12" db="EMBL/GenBank/DDBJ databases">
        <title>Draft genome sequence of Flaovobacterium columnare BGFS27 isolated from channel catfish in Alabama.</title>
        <authorList>
            <person name="Cai W."/>
            <person name="Arias C."/>
        </authorList>
    </citation>
    <scope>NUCLEOTIDE SEQUENCE [LARGE SCALE GENOMIC DNA]</scope>
    <source>
        <strain evidence="2">BGFS27</strain>
    </source>
</reference>
<sequence>MNYTISQTALSIINLVEKKYLRKKMANKFIYILNSYSKRSDEHYFHIIRLLEEIARNDVQIALVIEKSDGIPVFKSPNVEVFTLNNSSYLKRCLSLYKVLKTLRLRSYNKVFTRISKSGIITSIIFNFFNLNFETYYWHSGTVFEFNKRKLKFIPWIKEILGFWFIKEFVTYFVTGPESMKEYYIKHGVKRNKILILYNDIDLERFKNDSDKSLIKSKLNIPIDDKVILFVHRLSPVRETLFYLPYIIEKFFLEKGFEEYKFCIIGGGSDKEKLEKEIRDSNLQQKVFILGSIPNVTIQEYYSIADVFINPTMVEGFPRVLIEAQALGLPIVTTDAGGIKDILPLEQQSYIVSKSDRDAFADALIKMVKNNNLEEIGHTNKEFVKKFSTQKVALMYINKLFNNEE</sequence>
<accession>A0AA94JP77</accession>
<dbReference type="PANTHER" id="PTHR12526">
    <property type="entry name" value="GLYCOSYLTRANSFERASE"/>
    <property type="match status" value="1"/>
</dbReference>
<evidence type="ECO:0000259" key="1">
    <source>
        <dbReference type="Pfam" id="PF00534"/>
    </source>
</evidence>
<dbReference type="CDD" id="cd03801">
    <property type="entry name" value="GT4_PimA-like"/>
    <property type="match status" value="1"/>
</dbReference>
<feature type="domain" description="Glycosyl transferase family 1" evidence="1">
    <location>
        <begin position="212"/>
        <end position="375"/>
    </location>
</feature>
<dbReference type="Pfam" id="PF00534">
    <property type="entry name" value="Glycos_transf_1"/>
    <property type="match status" value="1"/>
</dbReference>
<proteinExistence type="predicted"/>
<protein>
    <submittedName>
        <fullName evidence="2">Glycosyltransferase family 1 protein</fullName>
    </submittedName>
</protein>
<dbReference type="PANTHER" id="PTHR12526:SF630">
    <property type="entry name" value="GLYCOSYLTRANSFERASE"/>
    <property type="match status" value="1"/>
</dbReference>
<comment type="caution">
    <text evidence="2">The sequence shown here is derived from an EMBL/GenBank/DDBJ whole genome shotgun (WGS) entry which is preliminary data.</text>
</comment>
<dbReference type="AlphaFoldDB" id="A0AA94JP77"/>
<dbReference type="GO" id="GO:0016757">
    <property type="term" value="F:glycosyltransferase activity"/>
    <property type="evidence" value="ECO:0007669"/>
    <property type="project" value="InterPro"/>
</dbReference>
<dbReference type="EMBL" id="RWGX01000004">
    <property type="protein sequence ID" value="RVU88301.1"/>
    <property type="molecule type" value="Genomic_DNA"/>
</dbReference>
<evidence type="ECO:0000313" key="2">
    <source>
        <dbReference type="EMBL" id="RVU88301.1"/>
    </source>
</evidence>